<reference evidence="2" key="1">
    <citation type="submission" date="2021-02" db="EMBL/GenBank/DDBJ databases">
        <authorList>
            <person name="Nowell W R."/>
        </authorList>
    </citation>
    <scope>NUCLEOTIDE SEQUENCE</scope>
</reference>
<dbReference type="Proteomes" id="UP000681967">
    <property type="component" value="Unassembled WGS sequence"/>
</dbReference>
<evidence type="ECO:0000313" key="3">
    <source>
        <dbReference type="Proteomes" id="UP000681720"/>
    </source>
</evidence>
<dbReference type="EMBL" id="CAJOBJ010194382">
    <property type="protein sequence ID" value="CAF4964262.1"/>
    <property type="molecule type" value="Genomic_DNA"/>
</dbReference>
<gene>
    <name evidence="1" type="ORF">BYL167_LOCUS53338</name>
    <name evidence="2" type="ORF">GIL414_LOCUS55041</name>
</gene>
<evidence type="ECO:0000313" key="2">
    <source>
        <dbReference type="EMBL" id="CAF4964262.1"/>
    </source>
</evidence>
<organism evidence="2 3">
    <name type="scientific">Rotaria magnacalcarata</name>
    <dbReference type="NCBI Taxonomy" id="392030"/>
    <lineage>
        <taxon>Eukaryota</taxon>
        <taxon>Metazoa</taxon>
        <taxon>Spiralia</taxon>
        <taxon>Gnathifera</taxon>
        <taxon>Rotifera</taxon>
        <taxon>Eurotatoria</taxon>
        <taxon>Bdelloidea</taxon>
        <taxon>Philodinida</taxon>
        <taxon>Philodinidae</taxon>
        <taxon>Rotaria</taxon>
    </lineage>
</organism>
<dbReference type="Proteomes" id="UP000681720">
    <property type="component" value="Unassembled WGS sequence"/>
</dbReference>
<protein>
    <submittedName>
        <fullName evidence="2">Uncharacterized protein</fullName>
    </submittedName>
</protein>
<name>A0A8S3DCY5_9BILA</name>
<dbReference type="AlphaFoldDB" id="A0A8S3DCY5"/>
<sequence>MWCKFSINGRILSYSLDLMDGNPSLSINFERTFIHVVSSFDVIDMMKFSDNIEKKRYINLSIGAHIRVCNQGVYLAKCYPQSKTFSYGFQLRKYDTELFPIFPCTTLDVPLDSYWNYLECKALTCIAIYSTIFTQELSTSFLNTCYTITGTIFNPAWS</sequence>
<comment type="caution">
    <text evidence="2">The sequence shown here is derived from an EMBL/GenBank/DDBJ whole genome shotgun (WGS) entry which is preliminary data.</text>
</comment>
<accession>A0A8S3DCY5</accession>
<dbReference type="EMBL" id="CAJOBH010178267">
    <property type="protein sequence ID" value="CAF4931686.1"/>
    <property type="molecule type" value="Genomic_DNA"/>
</dbReference>
<proteinExistence type="predicted"/>
<evidence type="ECO:0000313" key="1">
    <source>
        <dbReference type="EMBL" id="CAF4931686.1"/>
    </source>
</evidence>